<dbReference type="PROSITE" id="PS00409">
    <property type="entry name" value="PROKAR_NTER_METHYL"/>
    <property type="match status" value="1"/>
</dbReference>
<dbReference type="NCBIfam" id="TIGR02532">
    <property type="entry name" value="IV_pilin_GFxxxE"/>
    <property type="match status" value="1"/>
</dbReference>
<organism evidence="3 4">
    <name type="scientific">Sulfuriferula multivorans</name>
    <dbReference type="NCBI Taxonomy" id="1559896"/>
    <lineage>
        <taxon>Bacteria</taxon>
        <taxon>Pseudomonadati</taxon>
        <taxon>Pseudomonadota</taxon>
        <taxon>Betaproteobacteria</taxon>
        <taxon>Nitrosomonadales</taxon>
        <taxon>Sulfuricellaceae</taxon>
        <taxon>Sulfuriferula</taxon>
    </lineage>
</organism>
<dbReference type="InterPro" id="IPR045584">
    <property type="entry name" value="Pilin-like"/>
</dbReference>
<accession>A0A401JGC0</accession>
<dbReference type="PANTHER" id="PTHR30093:SF47">
    <property type="entry name" value="TYPE IV PILUS NON-CORE MINOR PILIN PILE"/>
    <property type="match status" value="1"/>
</dbReference>
<evidence type="ECO:0000313" key="4">
    <source>
        <dbReference type="Proteomes" id="UP000286806"/>
    </source>
</evidence>
<evidence type="ECO:0000256" key="2">
    <source>
        <dbReference type="SAM" id="MobiDB-lite"/>
    </source>
</evidence>
<evidence type="ECO:0000256" key="1">
    <source>
        <dbReference type="ARBA" id="ARBA00022481"/>
    </source>
</evidence>
<keyword evidence="4" id="KW-1185">Reference proteome</keyword>
<dbReference type="SUPFAM" id="SSF54523">
    <property type="entry name" value="Pili subunits"/>
    <property type="match status" value="1"/>
</dbReference>
<dbReference type="PRINTS" id="PR00813">
    <property type="entry name" value="BCTERIALGSPG"/>
</dbReference>
<protein>
    <submittedName>
        <fullName evidence="3">Predicted secretion system X protein GspG-like</fullName>
    </submittedName>
</protein>
<dbReference type="InterPro" id="IPR000983">
    <property type="entry name" value="Bac_GSPG_pilin"/>
</dbReference>
<dbReference type="Proteomes" id="UP000286806">
    <property type="component" value="Unassembled WGS sequence"/>
</dbReference>
<dbReference type="AlphaFoldDB" id="A0A401JGC0"/>
<dbReference type="GO" id="GO:0015628">
    <property type="term" value="P:protein secretion by the type II secretion system"/>
    <property type="evidence" value="ECO:0007669"/>
    <property type="project" value="InterPro"/>
</dbReference>
<dbReference type="Pfam" id="PF07963">
    <property type="entry name" value="N_methyl"/>
    <property type="match status" value="1"/>
</dbReference>
<evidence type="ECO:0000313" key="3">
    <source>
        <dbReference type="EMBL" id="GBL46666.1"/>
    </source>
</evidence>
<dbReference type="RefSeq" id="WP_124705453.1">
    <property type="nucleotide sequence ID" value="NZ_BGOW01000024.1"/>
</dbReference>
<name>A0A401JGC0_9PROT</name>
<dbReference type="EMBL" id="BGOW01000024">
    <property type="protein sequence ID" value="GBL46666.1"/>
    <property type="molecule type" value="Genomic_DNA"/>
</dbReference>
<dbReference type="OrthoDB" id="9790526at2"/>
<dbReference type="InterPro" id="IPR012902">
    <property type="entry name" value="N_methyl_site"/>
</dbReference>
<reference evidence="3 4" key="1">
    <citation type="journal article" date="2019" name="Front. Microbiol.">
        <title>Genomes of Neutrophilic Sulfur-Oxidizing Chemolithoautotrophs Representing 9 Proteobacterial Species From 8 Genera.</title>
        <authorList>
            <person name="Watanabe T."/>
            <person name="Kojima H."/>
            <person name="Umezawa K."/>
            <person name="Hori C."/>
            <person name="Takasuka T.E."/>
            <person name="Kato Y."/>
            <person name="Fukui M."/>
        </authorList>
    </citation>
    <scope>NUCLEOTIDE SEQUENCE [LARGE SCALE GENOMIC DNA]</scope>
    <source>
        <strain evidence="3 4">TTN</strain>
    </source>
</reference>
<gene>
    <name evidence="3" type="ORF">SFMTTN_2490</name>
</gene>
<keyword evidence="1" id="KW-0488">Methylation</keyword>
<dbReference type="GO" id="GO:0015627">
    <property type="term" value="C:type II protein secretion system complex"/>
    <property type="evidence" value="ECO:0007669"/>
    <property type="project" value="InterPro"/>
</dbReference>
<dbReference type="PANTHER" id="PTHR30093">
    <property type="entry name" value="GENERAL SECRETION PATHWAY PROTEIN G"/>
    <property type="match status" value="1"/>
</dbReference>
<feature type="region of interest" description="Disordered" evidence="2">
    <location>
        <begin position="105"/>
        <end position="137"/>
    </location>
</feature>
<sequence>MMHARGFTLIELLVTVAIVGLLSTIALPMTELVVQRAREQELRHDLREIRSAIDAYKKMWDEGRIQKSLDESGYPKSLEVLVNGVEDFKSPTHSKIYFLRRIPRDPFSKDTTSPPADTWGKRSYKSPPDDPQEGDDVYDVYTLSKGVGLNGVPYREW</sequence>
<dbReference type="Gene3D" id="3.30.700.10">
    <property type="entry name" value="Glycoprotein, Type 4 Pilin"/>
    <property type="match status" value="1"/>
</dbReference>
<comment type="caution">
    <text evidence="3">The sequence shown here is derived from an EMBL/GenBank/DDBJ whole genome shotgun (WGS) entry which is preliminary data.</text>
</comment>
<proteinExistence type="predicted"/>